<keyword evidence="3" id="KW-1185">Reference proteome</keyword>
<dbReference type="Gene3D" id="3.30.70.100">
    <property type="match status" value="2"/>
</dbReference>
<dbReference type="PANTHER" id="PTHR47066:SF1">
    <property type="entry name" value="HEAVY METAL-ASSOCIATED ISOPRENYLATED PLANT PROTEIN 9"/>
    <property type="match status" value="1"/>
</dbReference>
<feature type="compositionally biased region" description="Acidic residues" evidence="1">
    <location>
        <begin position="252"/>
        <end position="263"/>
    </location>
</feature>
<dbReference type="InterPro" id="IPR044258">
    <property type="entry name" value="HIPP09-like"/>
</dbReference>
<feature type="compositionally biased region" description="Basic and acidic residues" evidence="1">
    <location>
        <begin position="24"/>
        <end position="45"/>
    </location>
</feature>
<feature type="compositionally biased region" description="Basic and acidic residues" evidence="1">
    <location>
        <begin position="1"/>
        <end position="11"/>
    </location>
</feature>
<evidence type="ECO:0000256" key="1">
    <source>
        <dbReference type="SAM" id="MobiDB-lite"/>
    </source>
</evidence>
<reference evidence="3" key="1">
    <citation type="journal article" date="2014" name="Nat. Commun.">
        <title>The emerging biofuel crop Camelina sativa retains a highly undifferentiated hexaploid genome structure.</title>
        <authorList>
            <person name="Kagale S."/>
            <person name="Koh C."/>
            <person name="Nixon J."/>
            <person name="Bollina V."/>
            <person name="Clarke W.E."/>
            <person name="Tuteja R."/>
            <person name="Spillane C."/>
            <person name="Robinson S.J."/>
            <person name="Links M.G."/>
            <person name="Clarke C."/>
            <person name="Higgins E.E."/>
            <person name="Huebert T."/>
            <person name="Sharpe A.G."/>
            <person name="Parkin I.A."/>
        </authorList>
    </citation>
    <scope>NUCLEOTIDE SEQUENCE [LARGE SCALE GENOMIC DNA]</scope>
    <source>
        <strain evidence="3">cv. DH55</strain>
    </source>
</reference>
<feature type="region of interest" description="Disordered" evidence="1">
    <location>
        <begin position="1"/>
        <end position="61"/>
    </location>
</feature>
<dbReference type="CDD" id="cd00371">
    <property type="entry name" value="HMA"/>
    <property type="match status" value="2"/>
</dbReference>
<protein>
    <submittedName>
        <fullName evidence="4">Heavy metal-associated isoprenylated plant protein 3-like</fullName>
    </submittedName>
</protein>
<organism evidence="3 4">
    <name type="scientific">Camelina sativa</name>
    <name type="common">False flax</name>
    <name type="synonym">Myagrum sativum</name>
    <dbReference type="NCBI Taxonomy" id="90675"/>
    <lineage>
        <taxon>Eukaryota</taxon>
        <taxon>Viridiplantae</taxon>
        <taxon>Streptophyta</taxon>
        <taxon>Embryophyta</taxon>
        <taxon>Tracheophyta</taxon>
        <taxon>Spermatophyta</taxon>
        <taxon>Magnoliopsida</taxon>
        <taxon>eudicotyledons</taxon>
        <taxon>Gunneridae</taxon>
        <taxon>Pentapetalae</taxon>
        <taxon>rosids</taxon>
        <taxon>malvids</taxon>
        <taxon>Brassicales</taxon>
        <taxon>Brassicaceae</taxon>
        <taxon>Camelineae</taxon>
        <taxon>Camelina</taxon>
    </lineage>
</organism>
<evidence type="ECO:0000259" key="2">
    <source>
        <dbReference type="PROSITE" id="PS50846"/>
    </source>
</evidence>
<dbReference type="PANTHER" id="PTHR47066">
    <property type="entry name" value="HEAVY METAL-ASSOCIATED ISOPRENYLATED PLANT PROTEIN 9"/>
    <property type="match status" value="1"/>
</dbReference>
<dbReference type="PROSITE" id="PS50846">
    <property type="entry name" value="HMA_2"/>
    <property type="match status" value="2"/>
</dbReference>
<proteinExistence type="predicted"/>
<feature type="domain" description="HMA" evidence="2">
    <location>
        <begin position="148"/>
        <end position="212"/>
    </location>
</feature>
<evidence type="ECO:0000313" key="3">
    <source>
        <dbReference type="Proteomes" id="UP000694864"/>
    </source>
</evidence>
<feature type="domain" description="HMA" evidence="2">
    <location>
        <begin position="59"/>
        <end position="122"/>
    </location>
</feature>
<dbReference type="GeneID" id="104706772"/>
<name>A0ABM0T5S1_CAMSA</name>
<evidence type="ECO:0000313" key="4">
    <source>
        <dbReference type="RefSeq" id="XP_010421283.1"/>
    </source>
</evidence>
<dbReference type="InterPro" id="IPR036163">
    <property type="entry name" value="HMA_dom_sf"/>
</dbReference>
<dbReference type="RefSeq" id="XP_010421283.1">
    <property type="nucleotide sequence ID" value="XM_010422981.1"/>
</dbReference>
<dbReference type="SUPFAM" id="SSF55008">
    <property type="entry name" value="HMA, heavy metal-associated domain"/>
    <property type="match status" value="2"/>
</dbReference>
<dbReference type="Pfam" id="PF00403">
    <property type="entry name" value="HMA"/>
    <property type="match status" value="2"/>
</dbReference>
<reference evidence="4" key="2">
    <citation type="submission" date="2025-08" db="UniProtKB">
        <authorList>
            <consortium name="RefSeq"/>
        </authorList>
    </citation>
    <scope>IDENTIFICATION</scope>
    <source>
        <tissue evidence="4">Leaf</tissue>
    </source>
</reference>
<feature type="region of interest" description="Disordered" evidence="1">
    <location>
        <begin position="211"/>
        <end position="266"/>
    </location>
</feature>
<dbReference type="Proteomes" id="UP000694864">
    <property type="component" value="Chromosome 8"/>
</dbReference>
<dbReference type="InterPro" id="IPR006121">
    <property type="entry name" value="HMA_dom"/>
</dbReference>
<accession>A0ABM0T5S1</accession>
<gene>
    <name evidence="4" type="primary">LOC104706772</name>
</gene>
<sequence length="321" mass="35478">MGEEVKPEAKEAASVPEAVPGPAKAEEEEKKKVVAEEKKDAAEEEKPSEEEEPQPPPPPPPFILYVDLHCVGCAKKIERSILKIRGVEEVVMDMNENEVTIKGVLDPQAVCNKIKKKTKRMAKVLSPLPAAEGEPLPPIITSQVSGGLTTVELNVNMHCQACADQLRKKILKMRGVQTTVTEHTTGKVIVTGTMDAEKLVDYVYRRTKKQARIVPQPDPEPENPAAEEVKKEEGGEGEEKPPETGEKKQEEKEGEEMEEEGGGEDAGAAAMEEGRHYEMAAMAEEEGMKRMMYYYQPSYIIERVPPPQLFSDENPNACCIT</sequence>
<feature type="compositionally biased region" description="Basic and acidic residues" evidence="1">
    <location>
        <begin position="227"/>
        <end position="251"/>
    </location>
</feature>